<dbReference type="GO" id="GO:0005829">
    <property type="term" value="C:cytosol"/>
    <property type="evidence" value="ECO:0007669"/>
    <property type="project" value="TreeGrafter"/>
</dbReference>
<protein>
    <submittedName>
        <fullName evidence="6">LysR family transcriptional regulator</fullName>
    </submittedName>
</protein>
<dbReference type="Pfam" id="PF03466">
    <property type="entry name" value="LysR_substrate"/>
    <property type="match status" value="1"/>
</dbReference>
<dbReference type="GO" id="GO:0003677">
    <property type="term" value="F:DNA binding"/>
    <property type="evidence" value="ECO:0007669"/>
    <property type="project" value="UniProtKB-KW"/>
</dbReference>
<dbReference type="Gene3D" id="3.40.190.290">
    <property type="match status" value="1"/>
</dbReference>
<dbReference type="CDD" id="cd05466">
    <property type="entry name" value="PBP2_LTTR_substrate"/>
    <property type="match status" value="1"/>
</dbReference>
<dbReference type="InterPro" id="IPR005119">
    <property type="entry name" value="LysR_subst-bd"/>
</dbReference>
<dbReference type="Pfam" id="PF00126">
    <property type="entry name" value="HTH_1"/>
    <property type="match status" value="1"/>
</dbReference>
<proteinExistence type="inferred from homology"/>
<evidence type="ECO:0000256" key="3">
    <source>
        <dbReference type="ARBA" id="ARBA00023125"/>
    </source>
</evidence>
<evidence type="ECO:0000259" key="5">
    <source>
        <dbReference type="PROSITE" id="PS50931"/>
    </source>
</evidence>
<dbReference type="PROSITE" id="PS50931">
    <property type="entry name" value="HTH_LYSR"/>
    <property type="match status" value="1"/>
</dbReference>
<dbReference type="AlphaFoldDB" id="A0A3G9JZ12"/>
<gene>
    <name evidence="6" type="primary">lysR_5</name>
    <name evidence="6" type="ORF">Pcatena_13340</name>
</gene>
<keyword evidence="3" id="KW-0238">DNA-binding</keyword>
<dbReference type="InterPro" id="IPR000847">
    <property type="entry name" value="LysR_HTH_N"/>
</dbReference>
<keyword evidence="7" id="KW-1185">Reference proteome</keyword>
<dbReference type="PANTHER" id="PTHR30419">
    <property type="entry name" value="HTH-TYPE TRANSCRIPTIONAL REGULATOR YBHD"/>
    <property type="match status" value="1"/>
</dbReference>
<evidence type="ECO:0000256" key="4">
    <source>
        <dbReference type="ARBA" id="ARBA00023163"/>
    </source>
</evidence>
<feature type="domain" description="HTH lysR-type" evidence="5">
    <location>
        <begin position="1"/>
        <end position="60"/>
    </location>
</feature>
<dbReference type="EMBL" id="AP019367">
    <property type="protein sequence ID" value="BBH50747.1"/>
    <property type="molecule type" value="Genomic_DNA"/>
</dbReference>
<sequence>MDSSVQKVRAFEAAARLGSMSRAAEELGVAQSTLSRSVASLEQSWGVRLFDRHGPMLSLTRDGERLLPDARALCEASAALCRRVSRMSALEDGCVSMAAPSSVVAMRLPGPLGRFSADHPGVEVNINECTYGEAERLLLGGAVELAFIPNRLEDQGFISSVYDKDEIVVVAPPGHFAPEPASIPVEMLLGERFIADTETAPLLQRELKAPRINCETSNITAILAMVEAGLGVSLLPSLALERTGFSLDVRHLATPAHRELYLVRRRTADLSLAAQAFLGYL</sequence>
<keyword evidence="4" id="KW-0804">Transcription</keyword>
<comment type="similarity">
    <text evidence="1">Belongs to the LysR transcriptional regulatory family.</text>
</comment>
<accession>A0A3G9JZ12</accession>
<dbReference type="GeneID" id="88849470"/>
<dbReference type="SUPFAM" id="SSF46785">
    <property type="entry name" value="Winged helix' DNA-binding domain"/>
    <property type="match status" value="1"/>
</dbReference>
<dbReference type="GO" id="GO:0003700">
    <property type="term" value="F:DNA-binding transcription factor activity"/>
    <property type="evidence" value="ECO:0007669"/>
    <property type="project" value="InterPro"/>
</dbReference>
<dbReference type="PANTHER" id="PTHR30419:SF30">
    <property type="entry name" value="LYSR FAMILY TRANSCRIPTIONAL REGULATOR"/>
    <property type="match status" value="1"/>
</dbReference>
<dbReference type="KEGG" id="pcat:Pcatena_13340"/>
<evidence type="ECO:0000313" key="7">
    <source>
        <dbReference type="Proteomes" id="UP000273154"/>
    </source>
</evidence>
<name>A0A3G9JZ12_9ACTN</name>
<organism evidence="6 7">
    <name type="scientific">Parolsenella catena</name>
    <dbReference type="NCBI Taxonomy" id="2003188"/>
    <lineage>
        <taxon>Bacteria</taxon>
        <taxon>Bacillati</taxon>
        <taxon>Actinomycetota</taxon>
        <taxon>Coriobacteriia</taxon>
        <taxon>Coriobacteriales</taxon>
        <taxon>Atopobiaceae</taxon>
        <taxon>Parolsenella</taxon>
    </lineage>
</organism>
<dbReference type="RefSeq" id="WP_126422814.1">
    <property type="nucleotide sequence ID" value="NZ_AP019367.1"/>
</dbReference>
<dbReference type="InterPro" id="IPR036388">
    <property type="entry name" value="WH-like_DNA-bd_sf"/>
</dbReference>
<evidence type="ECO:0000313" key="6">
    <source>
        <dbReference type="EMBL" id="BBH50747.1"/>
    </source>
</evidence>
<dbReference type="SUPFAM" id="SSF53850">
    <property type="entry name" value="Periplasmic binding protein-like II"/>
    <property type="match status" value="1"/>
</dbReference>
<dbReference type="InterPro" id="IPR050950">
    <property type="entry name" value="HTH-type_LysR_regulators"/>
</dbReference>
<evidence type="ECO:0000256" key="2">
    <source>
        <dbReference type="ARBA" id="ARBA00023015"/>
    </source>
</evidence>
<dbReference type="PRINTS" id="PR00039">
    <property type="entry name" value="HTHLYSR"/>
</dbReference>
<dbReference type="InterPro" id="IPR036390">
    <property type="entry name" value="WH_DNA-bd_sf"/>
</dbReference>
<dbReference type="OrthoDB" id="4131546at2"/>
<dbReference type="Gene3D" id="1.10.10.10">
    <property type="entry name" value="Winged helix-like DNA-binding domain superfamily/Winged helix DNA-binding domain"/>
    <property type="match status" value="1"/>
</dbReference>
<keyword evidence="2" id="KW-0805">Transcription regulation</keyword>
<reference evidence="7" key="1">
    <citation type="submission" date="2018-11" db="EMBL/GenBank/DDBJ databases">
        <title>Comparative genomics of Parolsenella catena and Libanicoccus massiliensis: Reclassification of Libanicoccus massiliensis as Parolsenella massiliensis comb. nov.</title>
        <authorList>
            <person name="Sakamoto M."/>
            <person name="Ikeyama N."/>
            <person name="Murakami T."/>
            <person name="Mori H."/>
            <person name="Yuki M."/>
            <person name="Ohkuma M."/>
        </authorList>
    </citation>
    <scope>NUCLEOTIDE SEQUENCE [LARGE SCALE GENOMIC DNA]</scope>
    <source>
        <strain evidence="7">JCM 31932</strain>
    </source>
</reference>
<dbReference type="FunFam" id="1.10.10.10:FF:000001">
    <property type="entry name" value="LysR family transcriptional regulator"/>
    <property type="match status" value="1"/>
</dbReference>
<evidence type="ECO:0000256" key="1">
    <source>
        <dbReference type="ARBA" id="ARBA00009437"/>
    </source>
</evidence>
<dbReference type="Proteomes" id="UP000273154">
    <property type="component" value="Chromosome"/>
</dbReference>